<dbReference type="PANTHER" id="PTHR12831:SF0">
    <property type="entry name" value="GENERAL TRANSCRIPTION FACTOR IIH SUBUNIT 3"/>
    <property type="match status" value="1"/>
</dbReference>
<dbReference type="GO" id="GO:0008270">
    <property type="term" value="F:zinc ion binding"/>
    <property type="evidence" value="ECO:0007669"/>
    <property type="project" value="UniProtKB-KW"/>
</dbReference>
<evidence type="ECO:0000313" key="15">
    <source>
        <dbReference type="EMBL" id="RKP18799.1"/>
    </source>
</evidence>
<comment type="subcellular location">
    <subcellularLocation>
        <location evidence="1 13">Nucleus</location>
    </subcellularLocation>
</comment>
<keyword evidence="16" id="KW-1185">Reference proteome</keyword>
<evidence type="ECO:0000313" key="17">
    <source>
        <dbReference type="Proteomes" id="UP000281549"/>
    </source>
</evidence>
<evidence type="ECO:0000256" key="9">
    <source>
        <dbReference type="ARBA" id="ARBA00023163"/>
    </source>
</evidence>
<dbReference type="Gene3D" id="3.40.50.410">
    <property type="entry name" value="von Willebrand factor, type A domain"/>
    <property type="match status" value="1"/>
</dbReference>
<evidence type="ECO:0000256" key="12">
    <source>
        <dbReference type="ARBA" id="ARBA00033341"/>
    </source>
</evidence>
<evidence type="ECO:0000256" key="6">
    <source>
        <dbReference type="ARBA" id="ARBA00022771"/>
    </source>
</evidence>
<proteinExistence type="inferred from homology"/>
<dbReference type="AlphaFoldDB" id="A0A075B077"/>
<dbReference type="InterPro" id="IPR004600">
    <property type="entry name" value="TFIIH_Tfb4/GTF2H3"/>
</dbReference>
<dbReference type="GO" id="GO:0006355">
    <property type="term" value="P:regulation of DNA-templated transcription"/>
    <property type="evidence" value="ECO:0007669"/>
    <property type="project" value="InterPro"/>
</dbReference>
<evidence type="ECO:0000256" key="2">
    <source>
        <dbReference type="ARBA" id="ARBA00005273"/>
    </source>
</evidence>
<dbReference type="GO" id="GO:0000439">
    <property type="term" value="C:transcription factor TFIIH core complex"/>
    <property type="evidence" value="ECO:0007669"/>
    <property type="project" value="UniProtKB-UniRule"/>
</dbReference>
<dbReference type="Proteomes" id="UP000030755">
    <property type="component" value="Unassembled WGS sequence"/>
</dbReference>
<evidence type="ECO:0000256" key="8">
    <source>
        <dbReference type="ARBA" id="ARBA00023015"/>
    </source>
</evidence>
<dbReference type="STRING" id="988480.A0A075B077"/>
<accession>A0A075B077</accession>
<dbReference type="GO" id="GO:0006289">
    <property type="term" value="P:nucleotide-excision repair"/>
    <property type="evidence" value="ECO:0007669"/>
    <property type="project" value="UniProtKB-UniRule"/>
</dbReference>
<keyword evidence="4 13" id="KW-0479">Metal-binding</keyword>
<name>A0A075B077_ROZAC</name>
<evidence type="ECO:0000313" key="14">
    <source>
        <dbReference type="EMBL" id="EPZ34189.1"/>
    </source>
</evidence>
<keyword evidence="9 13" id="KW-0804">Transcription</keyword>
<keyword evidence="8 13" id="KW-0805">Transcription regulation</keyword>
<keyword evidence="11 13" id="KW-0539">Nucleus</keyword>
<evidence type="ECO:0000256" key="5">
    <source>
        <dbReference type="ARBA" id="ARBA00022763"/>
    </source>
</evidence>
<comment type="function">
    <text evidence="13">Component of the general transcription and DNA repair factor IIH (TFIIH) core complex, which is involved in general and transcription-coupled nucleotide excision repair (NER) of damaged DNA and, when complexed to TFIIK, in RNA transcription by RNA polymerase II. In NER, TFIIH acts by opening DNA around the lesion to allow the excision of the damaged oligonucleotide and its replacement by a new DNA fragment. In transcription, TFIIH has an essential role in transcription initiation. When the pre-initiation complex (PIC) has been established, TFIIH is required for promoter opening and promoter escape. Phosphorylation of the C-terminal tail (CTD) of the largest subunit of RNA polymerase II by the kinase module TFIIK controls the initiation of transcription.</text>
</comment>
<keyword evidence="10 13" id="KW-0234">DNA repair</keyword>
<keyword evidence="7 13" id="KW-0862">Zinc</keyword>
<dbReference type="EMBL" id="ML005366">
    <property type="protein sequence ID" value="RKP18799.1"/>
    <property type="molecule type" value="Genomic_DNA"/>
</dbReference>
<evidence type="ECO:0000256" key="11">
    <source>
        <dbReference type="ARBA" id="ARBA00023242"/>
    </source>
</evidence>
<evidence type="ECO:0000256" key="1">
    <source>
        <dbReference type="ARBA" id="ARBA00004123"/>
    </source>
</evidence>
<evidence type="ECO:0000256" key="7">
    <source>
        <dbReference type="ARBA" id="ARBA00022833"/>
    </source>
</evidence>
<evidence type="ECO:0000256" key="4">
    <source>
        <dbReference type="ARBA" id="ARBA00022723"/>
    </source>
</evidence>
<dbReference type="OrthoDB" id="17307at2759"/>
<reference evidence="14 16" key="1">
    <citation type="journal article" date="2013" name="Curr. Biol.">
        <title>Shared signatures of parasitism and phylogenomics unite Cryptomycota and microsporidia.</title>
        <authorList>
            <person name="James T.Y."/>
            <person name="Pelin A."/>
            <person name="Bonen L."/>
            <person name="Ahrendt S."/>
            <person name="Sain D."/>
            <person name="Corradi N."/>
            <person name="Stajich J.E."/>
        </authorList>
    </citation>
    <scope>NUCLEOTIDE SEQUENCE [LARGE SCALE GENOMIC DNA]</scope>
    <source>
        <strain evidence="14">CSF55</strain>
        <strain evidence="14">CSF55</strain>
    </source>
</reference>
<dbReference type="PANTHER" id="PTHR12831">
    <property type="entry name" value="TRANSCRIPTION INITIATION FACTOR IIH TFIIH , POLYPEPTIDE 3-RELATED"/>
    <property type="match status" value="1"/>
</dbReference>
<keyword evidence="6 13" id="KW-0863">Zinc-finger</keyword>
<sequence>MQEFSLLTVILDLIPAEKYNEDHTNIINSLITFIQAYTGSHSQNVLGLLGATCDTSKWLFNSRQIDMESQYRILQIRDELTKNIESLIADISENLMEKDIIGFSRITSALCKSLCFHNVEKLKAKEKIQSRILILSTSDFDTSQYIDTMNCIFSAQKDNIVIDVCRLGKTDSSFLKQAASLSGGIYLKCNQESLLLNLMTHFFPDNLTRTNLITPVVDNVDFRTTCVCHQKVIDLGYICSVCLTVYCSFVPICHNCRTKFSFDKKRL</sequence>
<gene>
    <name evidence="14" type="ORF">O9G_004066</name>
    <name evidence="15" type="ORF">ROZALSC1DRAFT_29559</name>
</gene>
<reference evidence="15" key="3">
    <citation type="submission" date="2018-08" db="EMBL/GenBank/DDBJ databases">
        <title>Leveraging single-cell genomics to expand the Fungal Tree of Life.</title>
        <authorList>
            <consortium name="DOE Joint Genome Institute"/>
            <person name="Ahrendt S.R."/>
            <person name="Quandt C.A."/>
            <person name="Ciobanu D."/>
            <person name="Clum A."/>
            <person name="Salamov A."/>
            <person name="Andreopoulos B."/>
            <person name="Cheng J.-F."/>
            <person name="Woyke T."/>
            <person name="Pelin A."/>
            <person name="Henrissat B."/>
            <person name="Reynolds N."/>
            <person name="Benny G.L."/>
            <person name="Smith M.E."/>
            <person name="James T.Y."/>
            <person name="Grigoriev I.V."/>
        </authorList>
    </citation>
    <scope>NUCLEOTIDE SEQUENCE</scope>
    <source>
        <strain evidence="15">CSF55</strain>
    </source>
</reference>
<dbReference type="OMA" id="DYRASCH"/>
<dbReference type="InterPro" id="IPR036465">
    <property type="entry name" value="vWFA_dom_sf"/>
</dbReference>
<dbReference type="HOGENOM" id="CLU_040211_1_0_1"/>
<reference evidence="17" key="2">
    <citation type="journal article" date="2018" name="Nat. Microbiol.">
        <title>Leveraging single-cell genomics to expand the fungal tree of life.</title>
        <authorList>
            <person name="Ahrendt S.R."/>
            <person name="Quandt C.A."/>
            <person name="Ciobanu D."/>
            <person name="Clum A."/>
            <person name="Salamov A."/>
            <person name="Andreopoulos B."/>
            <person name="Cheng J.F."/>
            <person name="Woyke T."/>
            <person name="Pelin A."/>
            <person name="Henrissat B."/>
            <person name="Reynolds N.K."/>
            <person name="Benny G.L."/>
            <person name="Smith M.E."/>
            <person name="James T.Y."/>
            <person name="Grigoriev I.V."/>
        </authorList>
    </citation>
    <scope>NUCLEOTIDE SEQUENCE [LARGE SCALE GENOMIC DNA]</scope>
    <source>
        <strain evidence="17">CSF55</strain>
    </source>
</reference>
<dbReference type="EMBL" id="KE560974">
    <property type="protein sequence ID" value="EPZ34189.1"/>
    <property type="molecule type" value="Genomic_DNA"/>
</dbReference>
<comment type="subunit">
    <text evidence="13">Component of the 7-subunit TFIIH core complex composed of XPB/SSL2, XPD/RAD3, SSL1, TFB1, TFB2, TFB4 and TFB5, which is active in NER. The core complex associates with the 3-subunit CTD-kinase module TFIIK composed of CCL1, KIN28 and TFB3 to form the 10-subunit holoenzyme (holo-TFIIH) active in transcription.</text>
</comment>
<evidence type="ECO:0000256" key="13">
    <source>
        <dbReference type="RuleBase" id="RU368090"/>
    </source>
</evidence>
<keyword evidence="5 13" id="KW-0227">DNA damage</keyword>
<comment type="similarity">
    <text evidence="2 13">Belongs to the TFB4 family.</text>
</comment>
<dbReference type="GO" id="GO:0005675">
    <property type="term" value="C:transcription factor TFIIH holo complex"/>
    <property type="evidence" value="ECO:0007669"/>
    <property type="project" value="UniProtKB-UniRule"/>
</dbReference>
<evidence type="ECO:0000313" key="16">
    <source>
        <dbReference type="Proteomes" id="UP000030755"/>
    </source>
</evidence>
<dbReference type="Proteomes" id="UP000281549">
    <property type="component" value="Unassembled WGS sequence"/>
</dbReference>
<dbReference type="Pfam" id="PF03850">
    <property type="entry name" value="Tfb4"/>
    <property type="match status" value="1"/>
</dbReference>
<organism evidence="14 16">
    <name type="scientific">Rozella allomycis (strain CSF55)</name>
    <dbReference type="NCBI Taxonomy" id="988480"/>
    <lineage>
        <taxon>Eukaryota</taxon>
        <taxon>Fungi</taxon>
        <taxon>Fungi incertae sedis</taxon>
        <taxon>Cryptomycota</taxon>
        <taxon>Cryptomycota incertae sedis</taxon>
        <taxon>Rozella</taxon>
    </lineage>
</organism>
<protein>
    <recommendedName>
        <fullName evidence="3 13">General transcription and DNA repair factor IIH subunit TFB4</fullName>
        <shortName evidence="13">TFIIH subunit TFB4</shortName>
    </recommendedName>
    <alternativeName>
        <fullName evidence="12 13">RNA polymerase II transcription factor B subunit 4</fullName>
    </alternativeName>
</protein>
<evidence type="ECO:0000256" key="3">
    <source>
        <dbReference type="ARBA" id="ARBA00021280"/>
    </source>
</evidence>
<evidence type="ECO:0000256" key="10">
    <source>
        <dbReference type="ARBA" id="ARBA00023204"/>
    </source>
</evidence>